<organism evidence="1 2">
    <name type="scientific">Phormidesmis priestleyi ULC007</name>
    <dbReference type="NCBI Taxonomy" id="1920490"/>
    <lineage>
        <taxon>Bacteria</taxon>
        <taxon>Bacillati</taxon>
        <taxon>Cyanobacteriota</taxon>
        <taxon>Cyanophyceae</taxon>
        <taxon>Leptolyngbyales</taxon>
        <taxon>Leptolyngbyaceae</taxon>
        <taxon>Phormidesmis</taxon>
    </lineage>
</organism>
<comment type="caution">
    <text evidence="1">The sequence shown here is derived from an EMBL/GenBank/DDBJ whole genome shotgun (WGS) entry which is preliminary data.</text>
</comment>
<evidence type="ECO:0000313" key="1">
    <source>
        <dbReference type="EMBL" id="PSB22198.1"/>
    </source>
</evidence>
<dbReference type="STRING" id="1920490.GCA_001895925_00949"/>
<evidence type="ECO:0008006" key="3">
    <source>
        <dbReference type="Google" id="ProtNLM"/>
    </source>
</evidence>
<dbReference type="RefSeq" id="WP_073069220.1">
    <property type="nucleotide sequence ID" value="NZ_MPPI01000001.1"/>
</dbReference>
<evidence type="ECO:0000313" key="2">
    <source>
        <dbReference type="Proteomes" id="UP000238634"/>
    </source>
</evidence>
<reference evidence="1 2" key="1">
    <citation type="submission" date="2018-02" db="EMBL/GenBank/DDBJ databases">
        <authorList>
            <person name="Cohen D.B."/>
            <person name="Kent A.D."/>
        </authorList>
    </citation>
    <scope>NUCLEOTIDE SEQUENCE [LARGE SCALE GENOMIC DNA]</scope>
    <source>
        <strain evidence="1 2">ULC007</strain>
    </source>
</reference>
<gene>
    <name evidence="1" type="ORF">C7B65_02010</name>
</gene>
<proteinExistence type="predicted"/>
<dbReference type="AlphaFoldDB" id="A0A2T1DNY0"/>
<sequence length="86" mass="9993">MTTREATIAKLQQLPEPLLQQVSDFIDVLTETQQQSLAIGNPQDQLTEAWMRWFESVDRLEVTPIESVSDYQQLLLTKYRQQGLEL</sequence>
<accession>A0A2T1DNY0</accession>
<dbReference type="EMBL" id="PVWG01000001">
    <property type="protein sequence ID" value="PSB22198.1"/>
    <property type="molecule type" value="Genomic_DNA"/>
</dbReference>
<name>A0A2T1DNY0_9CYAN</name>
<dbReference type="OrthoDB" id="9813823at2"/>
<protein>
    <recommendedName>
        <fullName evidence="3">DUF2281 domain-containing protein</fullName>
    </recommendedName>
</protein>
<keyword evidence="2" id="KW-1185">Reference proteome</keyword>
<reference evidence="1 2" key="2">
    <citation type="submission" date="2018-03" db="EMBL/GenBank/DDBJ databases">
        <title>The ancient ancestry and fast evolution of plastids.</title>
        <authorList>
            <person name="Moore K.R."/>
            <person name="Magnabosco C."/>
            <person name="Momper L."/>
            <person name="Gold D.A."/>
            <person name="Bosak T."/>
            <person name="Fournier G.P."/>
        </authorList>
    </citation>
    <scope>NUCLEOTIDE SEQUENCE [LARGE SCALE GENOMIC DNA]</scope>
    <source>
        <strain evidence="1 2">ULC007</strain>
    </source>
</reference>
<dbReference type="Proteomes" id="UP000238634">
    <property type="component" value="Unassembled WGS sequence"/>
</dbReference>